<dbReference type="InterPro" id="IPR013783">
    <property type="entry name" value="Ig-like_fold"/>
</dbReference>
<evidence type="ECO:0000313" key="3">
    <source>
        <dbReference type="Proteomes" id="UP000199289"/>
    </source>
</evidence>
<reference evidence="3" key="1">
    <citation type="submission" date="2016-10" db="EMBL/GenBank/DDBJ databases">
        <authorList>
            <person name="Varghese N."/>
            <person name="Submissions S."/>
        </authorList>
    </citation>
    <scope>NUCLEOTIDE SEQUENCE [LARGE SCALE GENOMIC DNA]</scope>
    <source>
        <strain evidence="3">CGMCC 1.12397</strain>
    </source>
</reference>
<accession>A0A1H1ER60</accession>
<evidence type="ECO:0000313" key="2">
    <source>
        <dbReference type="EMBL" id="SDQ91080.1"/>
    </source>
</evidence>
<protein>
    <recommendedName>
        <fullName evidence="4">NPCBM-associated, NEW3 domain of alpha-galactosidase</fullName>
    </recommendedName>
</protein>
<dbReference type="Gene3D" id="2.60.40.10">
    <property type="entry name" value="Immunoglobulins"/>
    <property type="match status" value="2"/>
</dbReference>
<dbReference type="RefSeq" id="WP_175454463.1">
    <property type="nucleotide sequence ID" value="NZ_FNKQ01000003.1"/>
</dbReference>
<feature type="region of interest" description="Disordered" evidence="1">
    <location>
        <begin position="431"/>
        <end position="454"/>
    </location>
</feature>
<organism evidence="2 3">
    <name type="scientific">Halopelagius longus</name>
    <dbReference type="NCBI Taxonomy" id="1236180"/>
    <lineage>
        <taxon>Archaea</taxon>
        <taxon>Methanobacteriati</taxon>
        <taxon>Methanobacteriota</taxon>
        <taxon>Stenosarchaea group</taxon>
        <taxon>Halobacteria</taxon>
        <taxon>Halobacteriales</taxon>
        <taxon>Haloferacaceae</taxon>
    </lineage>
</organism>
<dbReference type="AlphaFoldDB" id="A0A1H1ER60"/>
<evidence type="ECO:0008006" key="4">
    <source>
        <dbReference type="Google" id="ProtNLM"/>
    </source>
</evidence>
<gene>
    <name evidence="2" type="ORF">SAMN05216278_3020</name>
</gene>
<dbReference type="EMBL" id="FNKQ01000003">
    <property type="protein sequence ID" value="SDQ91080.1"/>
    <property type="molecule type" value="Genomic_DNA"/>
</dbReference>
<name>A0A1H1ER60_9EURY</name>
<feature type="compositionally biased region" description="Polar residues" evidence="1">
    <location>
        <begin position="441"/>
        <end position="454"/>
    </location>
</feature>
<dbReference type="OrthoDB" id="147270at2157"/>
<dbReference type="Proteomes" id="UP000199289">
    <property type="component" value="Unassembled WGS sequence"/>
</dbReference>
<sequence length="454" mass="48800">MRKEVLIAALVVLSTLPVAAAHSQSNSLDAPNVDTGAAAQTTDVASSSASGSGSSAADDAEWNYTKLYVDADNGYLDLKPGESETFTVTVGNEEESAVTVNPHLYVPPTTRDKLDESWVEIDGETEIAPGEESEFTVTVSVPDDAEIARYNGMIAFTDERITYPGRPPRPVHAAHVGVEVWKEPTVEIVSDNYVRGQVEAGDSVTSQIVVKNTGDSAVPLSPELKRERGHCAGSGCPLTLDPSWIDIDAPSEIAPGETATVTVTMSPAEDAERGRYDTRIDLGLKDPARADDSSHWQEVDLNYVVWKQPSEPFETTVDVSERADNLTLTLSPQSSYRSNADSDGESASFDVEFVSPDGETIEAERVRVSDGGHVNLGRSRRGATRDGEYAIRDGGSEYVYRLDDPEAGEWNVRITPHNAISFRYEFVREESSESVTAGGAATTNDSTATSESAA</sequence>
<proteinExistence type="predicted"/>
<evidence type="ECO:0000256" key="1">
    <source>
        <dbReference type="SAM" id="MobiDB-lite"/>
    </source>
</evidence>